<evidence type="ECO:0008006" key="11">
    <source>
        <dbReference type="Google" id="ProtNLM"/>
    </source>
</evidence>
<dbReference type="GO" id="GO:0055085">
    <property type="term" value="P:transmembrane transport"/>
    <property type="evidence" value="ECO:0007669"/>
    <property type="project" value="InterPro"/>
</dbReference>
<feature type="transmembrane region" description="Helical" evidence="8">
    <location>
        <begin position="248"/>
        <end position="267"/>
    </location>
</feature>
<evidence type="ECO:0000313" key="9">
    <source>
        <dbReference type="EMBL" id="SHE81123.1"/>
    </source>
</evidence>
<gene>
    <name evidence="9" type="ORF">SAMN05444339_102126</name>
</gene>
<dbReference type="Proteomes" id="UP000183987">
    <property type="component" value="Unassembled WGS sequence"/>
</dbReference>
<sequence>MLLLTIWPIFALICVGYVLARRGFPDAGFWPAAERMNYFVLFPALLVSSLQDAPVRDPALLRLGGAAAATVCIAALVLNLARWRWPVPPARFGPALQGVVRFNTYLGLAITASLAGPEGLARAAVFLAVAVPVVNVLSILALTEGGSARTPRVLLGTMLRNPLILACLAGLAVALAGHGLPFGIDRFLALLAQGSLPLGLLCVGAALRPAAMRLDLAAMTGNAVLRLLLMPLLAAGVALAFGLSGVEAQVLVIFSAIPTATTAYVLTRQMNGDGLLMAGIITTQTLAAAATLPLVLLLLGRS</sequence>
<dbReference type="GO" id="GO:0005886">
    <property type="term" value="C:plasma membrane"/>
    <property type="evidence" value="ECO:0007669"/>
    <property type="project" value="UniProtKB-SubCell"/>
</dbReference>
<dbReference type="EMBL" id="FQUE01000002">
    <property type="protein sequence ID" value="SHE81123.1"/>
    <property type="molecule type" value="Genomic_DNA"/>
</dbReference>
<dbReference type="Gene3D" id="1.20.1530.20">
    <property type="match status" value="1"/>
</dbReference>
<dbReference type="InterPro" id="IPR038770">
    <property type="entry name" value="Na+/solute_symporter_sf"/>
</dbReference>
<evidence type="ECO:0000256" key="6">
    <source>
        <dbReference type="ARBA" id="ARBA00022989"/>
    </source>
</evidence>
<feature type="transmembrane region" description="Helical" evidence="8">
    <location>
        <begin position="223"/>
        <end position="242"/>
    </location>
</feature>
<keyword evidence="5 8" id="KW-0812">Transmembrane</keyword>
<dbReference type="InterPro" id="IPR004776">
    <property type="entry name" value="Mem_transp_PIN-like"/>
</dbReference>
<dbReference type="OrthoDB" id="9805563at2"/>
<feature type="transmembrane region" description="Helical" evidence="8">
    <location>
        <begin position="163"/>
        <end position="184"/>
    </location>
</feature>
<evidence type="ECO:0000256" key="2">
    <source>
        <dbReference type="ARBA" id="ARBA00010145"/>
    </source>
</evidence>
<keyword evidence="10" id="KW-1185">Reference proteome</keyword>
<reference evidence="10" key="1">
    <citation type="submission" date="2016-11" db="EMBL/GenBank/DDBJ databases">
        <authorList>
            <person name="Varghese N."/>
            <person name="Submissions S."/>
        </authorList>
    </citation>
    <scope>NUCLEOTIDE SEQUENCE [LARGE SCALE GENOMIC DNA]</scope>
    <source>
        <strain evidence="10">DSM 29326</strain>
    </source>
</reference>
<evidence type="ECO:0000256" key="8">
    <source>
        <dbReference type="SAM" id="Phobius"/>
    </source>
</evidence>
<evidence type="ECO:0000256" key="7">
    <source>
        <dbReference type="ARBA" id="ARBA00023136"/>
    </source>
</evidence>
<evidence type="ECO:0000256" key="4">
    <source>
        <dbReference type="ARBA" id="ARBA00022475"/>
    </source>
</evidence>
<comment type="subcellular location">
    <subcellularLocation>
        <location evidence="1">Cell membrane</location>
        <topology evidence="1">Multi-pass membrane protein</topology>
    </subcellularLocation>
</comment>
<dbReference type="RefSeq" id="WP_072856285.1">
    <property type="nucleotide sequence ID" value="NZ_FQUE01000002.1"/>
</dbReference>
<evidence type="ECO:0000313" key="10">
    <source>
        <dbReference type="Proteomes" id="UP000183987"/>
    </source>
</evidence>
<name>A0A1M4WJ75_LOKAT</name>
<dbReference type="PANTHER" id="PTHR36838">
    <property type="entry name" value="AUXIN EFFLUX CARRIER FAMILY PROTEIN"/>
    <property type="match status" value="1"/>
</dbReference>
<feature type="transmembrane region" description="Helical" evidence="8">
    <location>
        <begin position="274"/>
        <end position="299"/>
    </location>
</feature>
<organism evidence="9 10">
    <name type="scientific">Loktanella atrilutea</name>
    <dbReference type="NCBI Taxonomy" id="366533"/>
    <lineage>
        <taxon>Bacteria</taxon>
        <taxon>Pseudomonadati</taxon>
        <taxon>Pseudomonadota</taxon>
        <taxon>Alphaproteobacteria</taxon>
        <taxon>Rhodobacterales</taxon>
        <taxon>Roseobacteraceae</taxon>
        <taxon>Loktanella</taxon>
    </lineage>
</organism>
<dbReference type="AlphaFoldDB" id="A0A1M4WJ75"/>
<keyword evidence="7 8" id="KW-0472">Membrane</keyword>
<evidence type="ECO:0000256" key="1">
    <source>
        <dbReference type="ARBA" id="ARBA00004651"/>
    </source>
</evidence>
<accession>A0A1M4WJ75</accession>
<evidence type="ECO:0000256" key="3">
    <source>
        <dbReference type="ARBA" id="ARBA00022448"/>
    </source>
</evidence>
<dbReference type="Pfam" id="PF03547">
    <property type="entry name" value="Mem_trans"/>
    <property type="match status" value="1"/>
</dbReference>
<protein>
    <recommendedName>
        <fullName evidence="11">Transporter</fullName>
    </recommendedName>
</protein>
<evidence type="ECO:0000256" key="5">
    <source>
        <dbReference type="ARBA" id="ARBA00022692"/>
    </source>
</evidence>
<keyword evidence="4" id="KW-1003">Cell membrane</keyword>
<dbReference type="STRING" id="366533.SAMN05444339_102126"/>
<dbReference type="PANTHER" id="PTHR36838:SF4">
    <property type="entry name" value="AUXIN EFFLUX CARRIER FAMILY PROTEIN"/>
    <property type="match status" value="1"/>
</dbReference>
<feature type="transmembrane region" description="Helical" evidence="8">
    <location>
        <begin position="60"/>
        <end position="81"/>
    </location>
</feature>
<feature type="transmembrane region" description="Helical" evidence="8">
    <location>
        <begin position="123"/>
        <end position="142"/>
    </location>
</feature>
<keyword evidence="3" id="KW-0813">Transport</keyword>
<keyword evidence="6 8" id="KW-1133">Transmembrane helix</keyword>
<proteinExistence type="inferred from homology"/>
<feature type="transmembrane region" description="Helical" evidence="8">
    <location>
        <begin position="190"/>
        <end position="211"/>
    </location>
</feature>
<comment type="similarity">
    <text evidence="2">Belongs to the auxin efflux carrier (TC 2.A.69) family.</text>
</comment>